<dbReference type="SUPFAM" id="SSF81901">
    <property type="entry name" value="HCP-like"/>
    <property type="match status" value="1"/>
</dbReference>
<evidence type="ECO:0008006" key="4">
    <source>
        <dbReference type="Google" id="ProtNLM"/>
    </source>
</evidence>
<feature type="region of interest" description="Disordered" evidence="1">
    <location>
        <begin position="394"/>
        <end position="428"/>
    </location>
</feature>
<dbReference type="InterPro" id="IPR052945">
    <property type="entry name" value="Mitotic_Regulator"/>
</dbReference>
<organism evidence="2 3">
    <name type="scientific">Ustilaginoidea virens</name>
    <name type="common">Rice false smut fungus</name>
    <name type="synonym">Villosiclava virens</name>
    <dbReference type="NCBI Taxonomy" id="1159556"/>
    <lineage>
        <taxon>Eukaryota</taxon>
        <taxon>Fungi</taxon>
        <taxon>Dikarya</taxon>
        <taxon>Ascomycota</taxon>
        <taxon>Pezizomycotina</taxon>
        <taxon>Sordariomycetes</taxon>
        <taxon>Hypocreomycetidae</taxon>
        <taxon>Hypocreales</taxon>
        <taxon>Clavicipitaceae</taxon>
        <taxon>Ustilaginoidea</taxon>
    </lineage>
</organism>
<dbReference type="Proteomes" id="UP000054053">
    <property type="component" value="Unassembled WGS sequence"/>
</dbReference>
<protein>
    <recommendedName>
        <fullName evidence="4">Cell cycle inhibitor Nif1</fullName>
    </recommendedName>
</protein>
<dbReference type="Gene3D" id="1.25.40.10">
    <property type="entry name" value="Tetratricopeptide repeat domain"/>
    <property type="match status" value="1"/>
</dbReference>
<feature type="region of interest" description="Disordered" evidence="1">
    <location>
        <begin position="1"/>
        <end position="67"/>
    </location>
</feature>
<feature type="compositionally biased region" description="Basic and acidic residues" evidence="1">
    <location>
        <begin position="1"/>
        <end position="13"/>
    </location>
</feature>
<feature type="region of interest" description="Disordered" evidence="1">
    <location>
        <begin position="344"/>
        <end position="374"/>
    </location>
</feature>
<dbReference type="GO" id="GO:0010972">
    <property type="term" value="P:negative regulation of G2/M transition of mitotic cell cycle"/>
    <property type="evidence" value="ECO:0007669"/>
    <property type="project" value="TreeGrafter"/>
</dbReference>
<evidence type="ECO:0000313" key="2">
    <source>
        <dbReference type="EMBL" id="GAO14009.1"/>
    </source>
</evidence>
<dbReference type="PANTHER" id="PTHR43628:SF1">
    <property type="entry name" value="CHITIN SYNTHASE REGULATORY FACTOR 2-RELATED"/>
    <property type="match status" value="1"/>
</dbReference>
<dbReference type="EMBL" id="BBTG02000018">
    <property type="protein sequence ID" value="GAO14009.1"/>
    <property type="molecule type" value="Genomic_DNA"/>
</dbReference>
<feature type="compositionally biased region" description="Polar residues" evidence="1">
    <location>
        <begin position="417"/>
        <end position="428"/>
    </location>
</feature>
<sequence>MGLRDMLRKKDGTDGTDNVTAAEGQPAARKLGGTDITFVRTATSSQERVCPPPAEANEDLLSPKASVRSPRRSLDVFWSNRPRSESASSQASHSSRRRLSERLHLSRSPESSDHVPVNLPDITQSNDPDDQSQWERRATLLAKQPIVPGVPGALPSLSTNIPQLGVGHRDRSAGPSPVSSKTIDQDIQEAIRLHEEGDLERSTSMFGQLADPQGANNPLSQVLYGLALRHGWGCEANLARAVKYLTAAASSSAAVEQLALEAGMKKGGAAKGELVMAIFELANCFRHGWGLGRDPFAAKQKKHDADEARFRPACVRMTAQVSANAPNLADEIPPVRAAIEHPVALQKPRAGPAKSTDRGSGALPGVDTAKTGGARQSGNGACPFFPAAPGACLGSSEAVSGPGTQNRPATKHLGTYLPQNLNHSRTSQ</sequence>
<gene>
    <name evidence="2" type="ORF">UVI_02035620</name>
</gene>
<evidence type="ECO:0000256" key="1">
    <source>
        <dbReference type="SAM" id="MobiDB-lite"/>
    </source>
</evidence>
<proteinExistence type="predicted"/>
<evidence type="ECO:0000313" key="3">
    <source>
        <dbReference type="Proteomes" id="UP000054053"/>
    </source>
</evidence>
<dbReference type="GO" id="GO:0032153">
    <property type="term" value="C:cell division site"/>
    <property type="evidence" value="ECO:0007669"/>
    <property type="project" value="TreeGrafter"/>
</dbReference>
<comment type="caution">
    <text evidence="2">The sequence shown here is derived from an EMBL/GenBank/DDBJ whole genome shotgun (WGS) entry which is preliminary data.</text>
</comment>
<name>A0A1B5KVN5_USTVR</name>
<dbReference type="AlphaFoldDB" id="A0A1B5KVN5"/>
<dbReference type="InterPro" id="IPR011990">
    <property type="entry name" value="TPR-like_helical_dom_sf"/>
</dbReference>
<reference evidence="3" key="1">
    <citation type="journal article" date="2016" name="Genome Announc.">
        <title>Genome sequence of Ustilaginoidea virens IPU010, a rice pathogenic fungus causing false smut.</title>
        <authorList>
            <person name="Kumagai T."/>
            <person name="Ishii T."/>
            <person name="Terai G."/>
            <person name="Umemura M."/>
            <person name="Machida M."/>
            <person name="Asai K."/>
        </authorList>
    </citation>
    <scope>NUCLEOTIDE SEQUENCE [LARGE SCALE GENOMIC DNA]</scope>
    <source>
        <strain evidence="3">IPU010</strain>
    </source>
</reference>
<accession>A0A1B5KVN5</accession>
<feature type="region of interest" description="Disordered" evidence="1">
    <location>
        <begin position="81"/>
        <end position="132"/>
    </location>
</feature>
<dbReference type="PANTHER" id="PTHR43628">
    <property type="entry name" value="ACTIVATOR OF C KINASE PROTEIN 1-RELATED"/>
    <property type="match status" value="1"/>
</dbReference>